<evidence type="ECO:0000256" key="1">
    <source>
        <dbReference type="SAM" id="MobiDB-lite"/>
    </source>
</evidence>
<reference evidence="2 3" key="1">
    <citation type="journal article" date="2023" name="Sci. Data">
        <title>Genome assembly of the Korean intertidal mud-creeper Batillaria attramentaria.</title>
        <authorList>
            <person name="Patra A.K."/>
            <person name="Ho P.T."/>
            <person name="Jun S."/>
            <person name="Lee S.J."/>
            <person name="Kim Y."/>
            <person name="Won Y.J."/>
        </authorList>
    </citation>
    <scope>NUCLEOTIDE SEQUENCE [LARGE SCALE GENOMIC DNA]</scope>
    <source>
        <strain evidence="2">Wonlab-2016</strain>
    </source>
</reference>
<organism evidence="2 3">
    <name type="scientific">Batillaria attramentaria</name>
    <dbReference type="NCBI Taxonomy" id="370345"/>
    <lineage>
        <taxon>Eukaryota</taxon>
        <taxon>Metazoa</taxon>
        <taxon>Spiralia</taxon>
        <taxon>Lophotrochozoa</taxon>
        <taxon>Mollusca</taxon>
        <taxon>Gastropoda</taxon>
        <taxon>Caenogastropoda</taxon>
        <taxon>Sorbeoconcha</taxon>
        <taxon>Cerithioidea</taxon>
        <taxon>Batillariidae</taxon>
        <taxon>Batillaria</taxon>
    </lineage>
</organism>
<evidence type="ECO:0000313" key="2">
    <source>
        <dbReference type="EMBL" id="KAK7487571.1"/>
    </source>
</evidence>
<dbReference type="Proteomes" id="UP001519460">
    <property type="component" value="Unassembled WGS sequence"/>
</dbReference>
<comment type="caution">
    <text evidence="2">The sequence shown here is derived from an EMBL/GenBank/DDBJ whole genome shotgun (WGS) entry which is preliminary data.</text>
</comment>
<accession>A0ABD0KK27</accession>
<dbReference type="AlphaFoldDB" id="A0ABD0KK27"/>
<name>A0ABD0KK27_9CAEN</name>
<sequence length="102" mass="11594">MLTLGSDCALHPNPALKSTGKRTEERKKQILCRVETKEEGRKSGFVMELASVWFIPYSIGVMLPLGSNCALHADHSGQRAKQLKREERNRICKKKREKEGKK</sequence>
<feature type="region of interest" description="Disordered" evidence="1">
    <location>
        <begin position="77"/>
        <end position="102"/>
    </location>
</feature>
<evidence type="ECO:0000313" key="3">
    <source>
        <dbReference type="Proteomes" id="UP001519460"/>
    </source>
</evidence>
<dbReference type="EMBL" id="JACVVK020000162">
    <property type="protein sequence ID" value="KAK7487571.1"/>
    <property type="molecule type" value="Genomic_DNA"/>
</dbReference>
<gene>
    <name evidence="2" type="ORF">BaRGS_00021121</name>
</gene>
<feature type="compositionally biased region" description="Basic and acidic residues" evidence="1">
    <location>
        <begin position="77"/>
        <end position="90"/>
    </location>
</feature>
<protein>
    <submittedName>
        <fullName evidence="2">Uncharacterized protein</fullName>
    </submittedName>
</protein>
<proteinExistence type="predicted"/>
<feature type="region of interest" description="Disordered" evidence="1">
    <location>
        <begin position="1"/>
        <end position="23"/>
    </location>
</feature>
<keyword evidence="3" id="KW-1185">Reference proteome</keyword>